<evidence type="ECO:0000256" key="1">
    <source>
        <dbReference type="SAM" id="MobiDB-lite"/>
    </source>
</evidence>
<sequence>MSFDSIFSFGKDNAETAQNLSKLLENRIPGSPVDPNAKIIKETSPEALSVMGFLNGFMGAVQKTSQTHSESFNDPKTTGNMASSSMKEGSKTVDADPDIKKASDSTKAKGDKNT</sequence>
<evidence type="ECO:0000313" key="3">
    <source>
        <dbReference type="Proteomes" id="UP000092665"/>
    </source>
</evidence>
<feature type="compositionally biased region" description="Polar residues" evidence="1">
    <location>
        <begin position="64"/>
        <end position="87"/>
    </location>
</feature>
<organism evidence="2 3">
    <name type="scientific">Photorhabdus namnaonensis</name>
    <dbReference type="NCBI Taxonomy" id="1851568"/>
    <lineage>
        <taxon>Bacteria</taxon>
        <taxon>Pseudomonadati</taxon>
        <taxon>Pseudomonadota</taxon>
        <taxon>Gammaproteobacteria</taxon>
        <taxon>Enterobacterales</taxon>
        <taxon>Morganellaceae</taxon>
        <taxon>Photorhabdus</taxon>
    </lineage>
</organism>
<reference evidence="3" key="1">
    <citation type="submission" date="2015-11" db="EMBL/GenBank/DDBJ databases">
        <authorList>
            <person name="Tobias N.J."/>
            <person name="Mishra B."/>
            <person name="Gupta D.K."/>
            <person name="Thines M."/>
            <person name="Stinear T.P."/>
            <person name="Bode H.B."/>
        </authorList>
    </citation>
    <scope>NUCLEOTIDE SEQUENCE [LARGE SCALE GENOMIC DNA]</scope>
    <source>
        <strain evidence="3">PB45.5</strain>
    </source>
</reference>
<comment type="caution">
    <text evidence="2">The sequence shown here is derived from an EMBL/GenBank/DDBJ whole genome shotgun (WGS) entry which is preliminary data.</text>
</comment>
<protein>
    <submittedName>
        <fullName evidence="2">Uncharacterized protein</fullName>
    </submittedName>
</protein>
<dbReference type="AlphaFoldDB" id="A0A1B8YB58"/>
<evidence type="ECO:0000313" key="2">
    <source>
        <dbReference type="EMBL" id="OCA52379.1"/>
    </source>
</evidence>
<name>A0A1B8YB58_9GAMM</name>
<dbReference type="RefSeq" id="WP_065392289.1">
    <property type="nucleotide sequence ID" value="NZ_CAWMQN010000099.1"/>
</dbReference>
<feature type="compositionally biased region" description="Basic and acidic residues" evidence="1">
    <location>
        <begin position="88"/>
        <end position="114"/>
    </location>
</feature>
<gene>
    <name evidence="2" type="ORF">Phpb_04511</name>
</gene>
<dbReference type="Proteomes" id="UP000092665">
    <property type="component" value="Unassembled WGS sequence"/>
</dbReference>
<keyword evidence="3" id="KW-1185">Reference proteome</keyword>
<accession>A0A1B8YB58</accession>
<proteinExistence type="predicted"/>
<feature type="region of interest" description="Disordered" evidence="1">
    <location>
        <begin position="64"/>
        <end position="114"/>
    </location>
</feature>
<dbReference type="EMBL" id="LOIC01000099">
    <property type="protein sequence ID" value="OCA52379.1"/>
    <property type="molecule type" value="Genomic_DNA"/>
</dbReference>